<dbReference type="Pfam" id="PF14322">
    <property type="entry name" value="SusD-like_3"/>
    <property type="match status" value="1"/>
</dbReference>
<comment type="caution">
    <text evidence="8">The sequence shown here is derived from an EMBL/GenBank/DDBJ whole genome shotgun (WGS) entry which is preliminary data.</text>
</comment>
<accession>A0ABW5MGX9</accession>
<dbReference type="RefSeq" id="WP_379077207.1">
    <property type="nucleotide sequence ID" value="NZ_JBHULL010000007.1"/>
</dbReference>
<keyword evidence="9" id="KW-1185">Reference proteome</keyword>
<gene>
    <name evidence="8" type="ORF">ACFSR6_07750</name>
</gene>
<dbReference type="Pfam" id="PF07980">
    <property type="entry name" value="SusD_RagB"/>
    <property type="match status" value="1"/>
</dbReference>
<dbReference type="SUPFAM" id="SSF48452">
    <property type="entry name" value="TPR-like"/>
    <property type="match status" value="1"/>
</dbReference>
<organism evidence="8 9">
    <name type="scientific">Pedobacter vanadiisoli</name>
    <dbReference type="NCBI Taxonomy" id="1761975"/>
    <lineage>
        <taxon>Bacteria</taxon>
        <taxon>Pseudomonadati</taxon>
        <taxon>Bacteroidota</taxon>
        <taxon>Sphingobacteriia</taxon>
        <taxon>Sphingobacteriales</taxon>
        <taxon>Sphingobacteriaceae</taxon>
        <taxon>Pedobacter</taxon>
    </lineage>
</organism>
<protein>
    <submittedName>
        <fullName evidence="8">RagB/SusD family nutrient uptake outer membrane protein</fullName>
    </submittedName>
</protein>
<proteinExistence type="inferred from homology"/>
<comment type="similarity">
    <text evidence="2">Belongs to the SusD family.</text>
</comment>
<evidence type="ECO:0000256" key="1">
    <source>
        <dbReference type="ARBA" id="ARBA00004442"/>
    </source>
</evidence>
<dbReference type="Gene3D" id="1.25.40.390">
    <property type="match status" value="1"/>
</dbReference>
<comment type="subcellular location">
    <subcellularLocation>
        <location evidence="1">Cell outer membrane</location>
    </subcellularLocation>
</comment>
<keyword evidence="3" id="KW-0732">Signal</keyword>
<feature type="domain" description="SusD-like N-terminal" evidence="7">
    <location>
        <begin position="87"/>
        <end position="199"/>
    </location>
</feature>
<evidence type="ECO:0000256" key="3">
    <source>
        <dbReference type="ARBA" id="ARBA00022729"/>
    </source>
</evidence>
<evidence type="ECO:0000256" key="5">
    <source>
        <dbReference type="ARBA" id="ARBA00023237"/>
    </source>
</evidence>
<reference evidence="9" key="1">
    <citation type="journal article" date="2019" name="Int. J. Syst. Evol. Microbiol.">
        <title>The Global Catalogue of Microorganisms (GCM) 10K type strain sequencing project: providing services to taxonomists for standard genome sequencing and annotation.</title>
        <authorList>
            <consortium name="The Broad Institute Genomics Platform"/>
            <consortium name="The Broad Institute Genome Sequencing Center for Infectious Disease"/>
            <person name="Wu L."/>
            <person name="Ma J."/>
        </authorList>
    </citation>
    <scope>NUCLEOTIDE SEQUENCE [LARGE SCALE GENOMIC DNA]</scope>
    <source>
        <strain evidence="9">KCTC 42866</strain>
    </source>
</reference>
<keyword evidence="5" id="KW-0998">Cell outer membrane</keyword>
<keyword evidence="4" id="KW-0472">Membrane</keyword>
<evidence type="ECO:0000256" key="4">
    <source>
        <dbReference type="ARBA" id="ARBA00023136"/>
    </source>
</evidence>
<evidence type="ECO:0000259" key="7">
    <source>
        <dbReference type="Pfam" id="PF14322"/>
    </source>
</evidence>
<dbReference type="PROSITE" id="PS51257">
    <property type="entry name" value="PROKAR_LIPOPROTEIN"/>
    <property type="match status" value="1"/>
</dbReference>
<dbReference type="Proteomes" id="UP001597461">
    <property type="component" value="Unassembled WGS sequence"/>
</dbReference>
<dbReference type="InterPro" id="IPR012944">
    <property type="entry name" value="SusD_RagB_dom"/>
</dbReference>
<dbReference type="InterPro" id="IPR033985">
    <property type="entry name" value="SusD-like_N"/>
</dbReference>
<evidence type="ECO:0000256" key="2">
    <source>
        <dbReference type="ARBA" id="ARBA00006275"/>
    </source>
</evidence>
<evidence type="ECO:0000313" key="9">
    <source>
        <dbReference type="Proteomes" id="UP001597461"/>
    </source>
</evidence>
<feature type="domain" description="RagB/SusD" evidence="6">
    <location>
        <begin position="299"/>
        <end position="583"/>
    </location>
</feature>
<name>A0ABW5MGX9_9SPHI</name>
<dbReference type="InterPro" id="IPR011990">
    <property type="entry name" value="TPR-like_helical_dom_sf"/>
</dbReference>
<dbReference type="EMBL" id="JBHULL010000007">
    <property type="protein sequence ID" value="MFD2582377.1"/>
    <property type="molecule type" value="Genomic_DNA"/>
</dbReference>
<evidence type="ECO:0000313" key="8">
    <source>
        <dbReference type="EMBL" id="MFD2582377.1"/>
    </source>
</evidence>
<evidence type="ECO:0000259" key="6">
    <source>
        <dbReference type="Pfam" id="PF07980"/>
    </source>
</evidence>
<sequence>MKKLVINLLFAFFLVLSISCKKTLEDHPLNIAKDNDIWDQYDATGTNAQAWVIKIYSQLPNGFIRLNGMELDCAAGDGVPSNRANAVWNVINGGYNSINTFDDNWANSYSAIRRANIFLNNYKRVPWSDPTLPKWLAAEVRTLRAFFYYEMIRRYGGVPLLGEKVYSPDDPALLQLKRSSFAACVDYIVSELDAVKDQLRPDASLASRGSGNGVAEGTDNDAGRMRPTIAMAIKAKVLLLAASPLFNPSATPALDFTGYPSFDANRWKTAADAMKAVMDLNMFALEPNRYILNTTHVNKEFVFTRYAASYQVTWGNLASPVGYTVGNVVSGGIVSPTQELVDAFPMANGKAISDPSSGYNPANPYANRDPRFAQTVFYNGATWLRRPVQTYEGGLDKPNNTNIAGGVQTQTGYYQKKFLAQDDNNTAFTPTMYHPSGISTFCLIRYADILLNYAEAQNESAGPDATVYAAVNAVRQRAGLNPFAAPAGLSKEQMRDLIRNECRLEFAFEERRFYDIRRWKIAKEVYGTGSLHGVNIVKNADGSFTYTPVTVATPFFNANNMYLLPIANSEILANPNIAQNPNY</sequence>